<dbReference type="PANTHER" id="PTHR48106:SF13">
    <property type="entry name" value="QUINONE OXIDOREDUCTASE-RELATED"/>
    <property type="match status" value="1"/>
</dbReference>
<keyword evidence="2" id="KW-0560">Oxidoreductase</keyword>
<dbReference type="AlphaFoldDB" id="A0A9P4HKG8"/>
<dbReference type="InterPro" id="IPR036291">
    <property type="entry name" value="NAD(P)-bd_dom_sf"/>
</dbReference>
<dbReference type="Proteomes" id="UP000799777">
    <property type="component" value="Unassembled WGS sequence"/>
</dbReference>
<evidence type="ECO:0000256" key="2">
    <source>
        <dbReference type="ARBA" id="ARBA00023002"/>
    </source>
</evidence>
<gene>
    <name evidence="3" type="ORF">EK21DRAFT_97298</name>
</gene>
<dbReference type="GO" id="GO:0005829">
    <property type="term" value="C:cytosol"/>
    <property type="evidence" value="ECO:0007669"/>
    <property type="project" value="TreeGrafter"/>
</dbReference>
<dbReference type="Pfam" id="PF13602">
    <property type="entry name" value="ADH_zinc_N_2"/>
    <property type="match status" value="1"/>
</dbReference>
<comment type="caution">
    <text evidence="3">The sequence shown here is derived from an EMBL/GenBank/DDBJ whole genome shotgun (WGS) entry which is preliminary data.</text>
</comment>
<proteinExistence type="predicted"/>
<dbReference type="PANTHER" id="PTHR48106">
    <property type="entry name" value="QUINONE OXIDOREDUCTASE PIG3-RELATED"/>
    <property type="match status" value="1"/>
</dbReference>
<dbReference type="GO" id="GO:0003960">
    <property type="term" value="F:quinone reductase (NADPH) activity"/>
    <property type="evidence" value="ECO:0007669"/>
    <property type="project" value="TreeGrafter"/>
</dbReference>
<dbReference type="SUPFAM" id="SSF50129">
    <property type="entry name" value="GroES-like"/>
    <property type="match status" value="1"/>
</dbReference>
<sequence>MSPDLTIPNTSSTPSRPGRWIVTEFGKPEVLKWESWDPMSELSGDDVLVRVITAGISGADNLQRAGGFPDPRVSKPGFTPGYEIVGEVLAFGESFDYIRSLGIEPIDRHAPNLVEQVHNLTNGQGVDVAYDCVCSEESVKNFLAATKADTGRLFGFGMMGEIADDGGGMREDAHHVFRKRLQKPRTSFFGLNHSFWKKEEGLAEFYDIVEKVRSGELDPVIARLLPLSKAVEAHQLLIDGAKVKGKMVFIVAAELAATVPLSGG</sequence>
<protein>
    <recommendedName>
        <fullName evidence="5">Alcohol dehydrogenase-like C-terminal domain-containing protein</fullName>
    </recommendedName>
</protein>
<name>A0A9P4HKG8_9PLEO</name>
<dbReference type="OrthoDB" id="48317at2759"/>
<evidence type="ECO:0008006" key="5">
    <source>
        <dbReference type="Google" id="ProtNLM"/>
    </source>
</evidence>
<dbReference type="SUPFAM" id="SSF51735">
    <property type="entry name" value="NAD(P)-binding Rossmann-fold domains"/>
    <property type="match status" value="1"/>
</dbReference>
<dbReference type="GO" id="GO:0035925">
    <property type="term" value="F:mRNA 3'-UTR AU-rich region binding"/>
    <property type="evidence" value="ECO:0007669"/>
    <property type="project" value="TreeGrafter"/>
</dbReference>
<organism evidence="3 4">
    <name type="scientific">Setomelanomma holmii</name>
    <dbReference type="NCBI Taxonomy" id="210430"/>
    <lineage>
        <taxon>Eukaryota</taxon>
        <taxon>Fungi</taxon>
        <taxon>Dikarya</taxon>
        <taxon>Ascomycota</taxon>
        <taxon>Pezizomycotina</taxon>
        <taxon>Dothideomycetes</taxon>
        <taxon>Pleosporomycetidae</taxon>
        <taxon>Pleosporales</taxon>
        <taxon>Pleosporineae</taxon>
        <taxon>Phaeosphaeriaceae</taxon>
        <taxon>Setomelanomma</taxon>
    </lineage>
</organism>
<evidence type="ECO:0000313" key="4">
    <source>
        <dbReference type="Proteomes" id="UP000799777"/>
    </source>
</evidence>
<accession>A0A9P4HKG8</accession>
<dbReference type="InterPro" id="IPR011032">
    <property type="entry name" value="GroES-like_sf"/>
</dbReference>
<keyword evidence="4" id="KW-1185">Reference proteome</keyword>
<dbReference type="Gene3D" id="3.90.180.10">
    <property type="entry name" value="Medium-chain alcohol dehydrogenases, catalytic domain"/>
    <property type="match status" value="2"/>
</dbReference>
<keyword evidence="1" id="KW-0521">NADP</keyword>
<reference evidence="3" key="1">
    <citation type="journal article" date="2020" name="Stud. Mycol.">
        <title>101 Dothideomycetes genomes: a test case for predicting lifestyles and emergence of pathogens.</title>
        <authorList>
            <person name="Haridas S."/>
            <person name="Albert R."/>
            <person name="Binder M."/>
            <person name="Bloem J."/>
            <person name="Labutti K."/>
            <person name="Salamov A."/>
            <person name="Andreopoulos B."/>
            <person name="Baker S."/>
            <person name="Barry K."/>
            <person name="Bills G."/>
            <person name="Bluhm B."/>
            <person name="Cannon C."/>
            <person name="Castanera R."/>
            <person name="Culley D."/>
            <person name="Daum C."/>
            <person name="Ezra D."/>
            <person name="Gonzalez J."/>
            <person name="Henrissat B."/>
            <person name="Kuo A."/>
            <person name="Liang C."/>
            <person name="Lipzen A."/>
            <person name="Lutzoni F."/>
            <person name="Magnuson J."/>
            <person name="Mondo S."/>
            <person name="Nolan M."/>
            <person name="Ohm R."/>
            <person name="Pangilinan J."/>
            <person name="Park H.-J."/>
            <person name="Ramirez L."/>
            <person name="Alfaro M."/>
            <person name="Sun H."/>
            <person name="Tritt A."/>
            <person name="Yoshinaga Y."/>
            <person name="Zwiers L.-H."/>
            <person name="Turgeon B."/>
            <person name="Goodwin S."/>
            <person name="Spatafora J."/>
            <person name="Crous P."/>
            <person name="Grigoriev I."/>
        </authorList>
    </citation>
    <scope>NUCLEOTIDE SEQUENCE</scope>
    <source>
        <strain evidence="3">CBS 110217</strain>
    </source>
</reference>
<evidence type="ECO:0000313" key="3">
    <source>
        <dbReference type="EMBL" id="KAF2034656.1"/>
    </source>
</evidence>
<dbReference type="Gene3D" id="3.40.50.720">
    <property type="entry name" value="NAD(P)-binding Rossmann-like Domain"/>
    <property type="match status" value="1"/>
</dbReference>
<dbReference type="EMBL" id="ML978160">
    <property type="protein sequence ID" value="KAF2034656.1"/>
    <property type="molecule type" value="Genomic_DNA"/>
</dbReference>
<dbReference type="GO" id="GO:0070402">
    <property type="term" value="F:NADPH binding"/>
    <property type="evidence" value="ECO:0007669"/>
    <property type="project" value="TreeGrafter"/>
</dbReference>
<evidence type="ECO:0000256" key="1">
    <source>
        <dbReference type="ARBA" id="ARBA00022857"/>
    </source>
</evidence>